<evidence type="ECO:0000256" key="4">
    <source>
        <dbReference type="ARBA" id="ARBA00022679"/>
    </source>
</evidence>
<feature type="domain" description="PAS" evidence="6">
    <location>
        <begin position="217"/>
        <end position="253"/>
    </location>
</feature>
<dbReference type="Pfam" id="PF01381">
    <property type="entry name" value="HTH_3"/>
    <property type="match status" value="1"/>
</dbReference>
<feature type="domain" description="PAC" evidence="7">
    <location>
        <begin position="164"/>
        <end position="216"/>
    </location>
</feature>
<dbReference type="SUPFAM" id="SSF55785">
    <property type="entry name" value="PYP-like sensor domain (PAS domain)"/>
    <property type="match status" value="2"/>
</dbReference>
<dbReference type="NCBIfam" id="TIGR00229">
    <property type="entry name" value="sensory_box"/>
    <property type="match status" value="1"/>
</dbReference>
<keyword evidence="4" id="KW-0808">Transferase</keyword>
<dbReference type="InterPro" id="IPR000014">
    <property type="entry name" value="PAS"/>
</dbReference>
<gene>
    <name evidence="9" type="ORF">LRP49_07845</name>
</gene>
<protein>
    <recommendedName>
        <fullName evidence="2">histidine kinase</fullName>
        <ecNumber evidence="2">2.7.13.3</ecNumber>
    </recommendedName>
</protein>
<dbReference type="PANTHER" id="PTHR43304">
    <property type="entry name" value="PHYTOCHROME-LIKE PROTEIN CPH1"/>
    <property type="match status" value="1"/>
</dbReference>
<dbReference type="InterPro" id="IPR013767">
    <property type="entry name" value="PAS_fold"/>
</dbReference>
<proteinExistence type="predicted"/>
<dbReference type="InterPro" id="IPR010982">
    <property type="entry name" value="Lambda_DNA-bd_dom_sf"/>
</dbReference>
<dbReference type="InterPro" id="IPR052162">
    <property type="entry name" value="Sensor_kinase/Photoreceptor"/>
</dbReference>
<dbReference type="PANTHER" id="PTHR43304:SF1">
    <property type="entry name" value="PAC DOMAIN-CONTAINING PROTEIN"/>
    <property type="match status" value="1"/>
</dbReference>
<comment type="caution">
    <text evidence="9">The sequence shown here is derived from an EMBL/GenBank/DDBJ whole genome shotgun (WGS) entry which is preliminary data.</text>
</comment>
<evidence type="ECO:0000259" key="6">
    <source>
        <dbReference type="PROSITE" id="PS50112"/>
    </source>
</evidence>
<dbReference type="InterPro" id="IPR000700">
    <property type="entry name" value="PAS-assoc_C"/>
</dbReference>
<evidence type="ECO:0000256" key="3">
    <source>
        <dbReference type="ARBA" id="ARBA00022553"/>
    </source>
</evidence>
<keyword evidence="3" id="KW-0597">Phosphoprotein</keyword>
<dbReference type="RefSeq" id="WP_274141422.1">
    <property type="nucleotide sequence ID" value="NZ_JAJUBB010000004.1"/>
</dbReference>
<keyword evidence="10" id="KW-1185">Reference proteome</keyword>
<dbReference type="Gene3D" id="3.30.450.20">
    <property type="entry name" value="PAS domain"/>
    <property type="match status" value="2"/>
</dbReference>
<feature type="domain" description="HTH cro/C1-type" evidence="8">
    <location>
        <begin position="10"/>
        <end position="63"/>
    </location>
</feature>
<evidence type="ECO:0000259" key="7">
    <source>
        <dbReference type="PROSITE" id="PS50113"/>
    </source>
</evidence>
<evidence type="ECO:0000313" key="9">
    <source>
        <dbReference type="EMBL" id="MDD1781115.1"/>
    </source>
</evidence>
<dbReference type="SUPFAM" id="SSF47413">
    <property type="entry name" value="lambda repressor-like DNA-binding domains"/>
    <property type="match status" value="1"/>
</dbReference>
<dbReference type="PROSITE" id="PS50943">
    <property type="entry name" value="HTH_CROC1"/>
    <property type="match status" value="1"/>
</dbReference>
<dbReference type="EC" id="2.7.13.3" evidence="2"/>
<dbReference type="SMART" id="SM00530">
    <property type="entry name" value="HTH_XRE"/>
    <property type="match status" value="1"/>
</dbReference>
<dbReference type="InterPro" id="IPR035965">
    <property type="entry name" value="PAS-like_dom_sf"/>
</dbReference>
<sequence>MEHNNFGERLKSLLRKQKKTQAQVAHAIGTSIPSVNRWTKGGQIEYSNLRSLAQYLDVNWIWLRYGDEAIESLQQIPNGDTNAKDSRREYLNQIMDSEARMSQALEMADIITWEWNVLTGSVDCSSNASDFFGVEENNLPNCMLPYADMSIEELLSVFGADEPHTWDFSSETSQGALKWFNSKAKLYFDASGRPTKVIGICSEITTRKEVENALEKKELLLRRILETIPVGFWGADENGIINLTNPEAERIWGGSTFSKLEHYLNTQSWSTSDGHQLEASERPLARAIELKEATEPVVMTIKSLDGNLKTIFSYAAPLYNSHNEFLGAFEINQDITKIKNNEIKSLENDIENSLYYERCDYGSLLIKNGNIIRASRYALTLAKKKSTSLLNLELLFSQNTVLEIDRIALSETPHQVHLTDYGRDKDKCFQIYISSLPHASGHYTAIVFFAP</sequence>
<dbReference type="Gene3D" id="1.10.260.40">
    <property type="entry name" value="lambda repressor-like DNA-binding domains"/>
    <property type="match status" value="1"/>
</dbReference>
<dbReference type="PROSITE" id="PS50112">
    <property type="entry name" value="PAS"/>
    <property type="match status" value="1"/>
</dbReference>
<comment type="catalytic activity">
    <reaction evidence="1">
        <text>ATP + protein L-histidine = ADP + protein N-phospho-L-histidine.</text>
        <dbReference type="EC" id="2.7.13.3"/>
    </reaction>
</comment>
<dbReference type="CDD" id="cd00093">
    <property type="entry name" value="HTH_XRE"/>
    <property type="match status" value="1"/>
</dbReference>
<reference evidence="9" key="1">
    <citation type="submission" date="2021-12" db="EMBL/GenBank/DDBJ databases">
        <title>Enterovibrio ZSDZ35 sp. nov. and Enterovibrio ZSDZ42 sp. nov., isolated from coastal seawater in Qingdao.</title>
        <authorList>
            <person name="Zhang P."/>
        </authorList>
    </citation>
    <scope>NUCLEOTIDE SEQUENCE</scope>
    <source>
        <strain evidence="9">ZSDZ35</strain>
    </source>
</reference>
<dbReference type="Gene3D" id="2.10.70.100">
    <property type="match status" value="1"/>
</dbReference>
<dbReference type="PROSITE" id="PS50113">
    <property type="entry name" value="PAC"/>
    <property type="match status" value="1"/>
</dbReference>
<dbReference type="Pfam" id="PF00989">
    <property type="entry name" value="PAS"/>
    <property type="match status" value="1"/>
</dbReference>
<accession>A0ABT5QJE5</accession>
<evidence type="ECO:0000256" key="1">
    <source>
        <dbReference type="ARBA" id="ARBA00000085"/>
    </source>
</evidence>
<dbReference type="SMART" id="SM00086">
    <property type="entry name" value="PAC"/>
    <property type="match status" value="2"/>
</dbReference>
<evidence type="ECO:0000256" key="5">
    <source>
        <dbReference type="ARBA" id="ARBA00022777"/>
    </source>
</evidence>
<evidence type="ECO:0000259" key="8">
    <source>
        <dbReference type="PROSITE" id="PS50943"/>
    </source>
</evidence>
<evidence type="ECO:0000256" key="2">
    <source>
        <dbReference type="ARBA" id="ARBA00012438"/>
    </source>
</evidence>
<dbReference type="EMBL" id="JAJUBB010000004">
    <property type="protein sequence ID" value="MDD1781115.1"/>
    <property type="molecule type" value="Genomic_DNA"/>
</dbReference>
<keyword evidence="5" id="KW-0418">Kinase</keyword>
<evidence type="ECO:0000313" key="10">
    <source>
        <dbReference type="Proteomes" id="UP001149821"/>
    </source>
</evidence>
<name>A0ABT5QJE5_9GAMM</name>
<dbReference type="InterPro" id="IPR001610">
    <property type="entry name" value="PAC"/>
</dbReference>
<organism evidence="9 10">
    <name type="scientific">Enterovibrio qingdaonensis</name>
    <dbReference type="NCBI Taxonomy" id="2899818"/>
    <lineage>
        <taxon>Bacteria</taxon>
        <taxon>Pseudomonadati</taxon>
        <taxon>Pseudomonadota</taxon>
        <taxon>Gammaproteobacteria</taxon>
        <taxon>Vibrionales</taxon>
        <taxon>Vibrionaceae</taxon>
        <taxon>Enterovibrio</taxon>
    </lineage>
</organism>
<dbReference type="Proteomes" id="UP001149821">
    <property type="component" value="Unassembled WGS sequence"/>
</dbReference>
<dbReference type="InterPro" id="IPR001387">
    <property type="entry name" value="Cro/C1-type_HTH"/>
</dbReference>